<evidence type="ECO:0000313" key="6">
    <source>
        <dbReference type="EMBL" id="AXX90528.1"/>
    </source>
</evidence>
<dbReference type="Pfam" id="PF03720">
    <property type="entry name" value="UDPG_MGDP_dh_C"/>
    <property type="match status" value="1"/>
</dbReference>
<dbReference type="Pfam" id="PF03721">
    <property type="entry name" value="UDPG_MGDP_dh_N"/>
    <property type="match status" value="1"/>
</dbReference>
<dbReference type="Proteomes" id="UP000263040">
    <property type="component" value="Chromosome"/>
</dbReference>
<dbReference type="InterPro" id="IPR017476">
    <property type="entry name" value="UDP-Glc/GDP-Man"/>
</dbReference>
<dbReference type="InterPro" id="IPR008927">
    <property type="entry name" value="6-PGluconate_DH-like_C_sf"/>
</dbReference>
<dbReference type="InterPro" id="IPR028359">
    <property type="entry name" value="UDP_ManNAc/GlcNAc_DH"/>
</dbReference>
<dbReference type="InterPro" id="IPR036220">
    <property type="entry name" value="UDP-Glc/GDP-Man_DH_C_sf"/>
</dbReference>
<dbReference type="InterPro" id="IPR014026">
    <property type="entry name" value="UDP-Glc/GDP-Man_DH_dimer"/>
</dbReference>
<proteinExistence type="inferred from homology"/>
<dbReference type="SUPFAM" id="SSF48179">
    <property type="entry name" value="6-phosphogluconate dehydrogenase C-terminal domain-like"/>
    <property type="match status" value="1"/>
</dbReference>
<sequence length="422" mass="47323">MNKKICIIGLGYVGLPLAHAFSKKYKVVGFDINEPRVNELRSGYDRTLELTDDEVKESISNGMIYSTNMDDIKDCNIYIVTVPTPIDSSNRPDLTPLIKSSQTIGKVLKKEDIVIYESTVYPGVTEEICVPELERESGMIFNKDFFCGYSPERINPGDKEHTVTKILKITSGSNPTIATVVDELYKSIITAGTHKASSIKVAEAAKVIENTQRDVNIALINELALIFDTMNINTNDVIEAAATKWNFIKLKPGLVGGHCIGVDPYYLTHKAEELGYKPNLILGARQINNGMGKYIAEKTIKLMIKSGKLIKDSNILIMGLTFKENCPDIRNTKVVDIIEELKDYGANIDVYEPWIDEKDKGYYNYNFVENPFENSKKYDSILVAVGHDKFKSLSQKEYDNIINGEKIIIDVKGIVPEPSWKL</sequence>
<dbReference type="SUPFAM" id="SSF52413">
    <property type="entry name" value="UDP-glucose/GDP-mannose dehydrogenase C-terminal domain"/>
    <property type="match status" value="1"/>
</dbReference>
<dbReference type="SUPFAM" id="SSF51735">
    <property type="entry name" value="NAD(P)-binding Rossmann-fold domains"/>
    <property type="match status" value="1"/>
</dbReference>
<dbReference type="GO" id="GO:0016616">
    <property type="term" value="F:oxidoreductase activity, acting on the CH-OH group of donors, NAD or NADP as acceptor"/>
    <property type="evidence" value="ECO:0007669"/>
    <property type="project" value="InterPro"/>
</dbReference>
<evidence type="ECO:0000256" key="4">
    <source>
        <dbReference type="PIRNR" id="PIRNR000124"/>
    </source>
</evidence>
<accession>A0AAD0STB9</accession>
<dbReference type="PANTHER" id="PTHR43491">
    <property type="entry name" value="UDP-N-ACETYL-D-MANNOSAMINE DEHYDROGENASE"/>
    <property type="match status" value="1"/>
</dbReference>
<dbReference type="AlphaFoldDB" id="A0AAD0STB9"/>
<dbReference type="Pfam" id="PF00984">
    <property type="entry name" value="UDPG_MGDP_dh"/>
    <property type="match status" value="1"/>
</dbReference>
<gene>
    <name evidence="6" type="ORF">ASUIS_2082</name>
</gene>
<dbReference type="InterPro" id="IPR036291">
    <property type="entry name" value="NAD(P)-bd_dom_sf"/>
</dbReference>
<dbReference type="PIRSF" id="PIRSF000124">
    <property type="entry name" value="UDPglc_GDPman_dh"/>
    <property type="match status" value="1"/>
</dbReference>
<evidence type="ECO:0000256" key="3">
    <source>
        <dbReference type="ARBA" id="ARBA00023027"/>
    </source>
</evidence>
<dbReference type="RefSeq" id="WP_118887114.1">
    <property type="nucleotide sequence ID" value="NZ_CP032100.1"/>
</dbReference>
<dbReference type="SMART" id="SM00984">
    <property type="entry name" value="UDPG_MGDP_dh_C"/>
    <property type="match status" value="1"/>
</dbReference>
<protein>
    <submittedName>
        <fullName evidence="6">Polysaccharide biosynthesis protein, nucleotide sugar dehydrogenase, TviB family</fullName>
    </submittedName>
</protein>
<keyword evidence="3" id="KW-0520">NAD</keyword>
<dbReference type="GO" id="GO:0016628">
    <property type="term" value="F:oxidoreductase activity, acting on the CH-CH group of donors, NAD or NADP as acceptor"/>
    <property type="evidence" value="ECO:0007669"/>
    <property type="project" value="InterPro"/>
</dbReference>
<dbReference type="Gene3D" id="3.40.50.720">
    <property type="entry name" value="NAD(P)-binding Rossmann-like Domain"/>
    <property type="match status" value="2"/>
</dbReference>
<dbReference type="PANTHER" id="PTHR43491:SF2">
    <property type="entry name" value="UDP-N-ACETYL-D-MANNOSAMINE DEHYDROGENASE"/>
    <property type="match status" value="1"/>
</dbReference>
<comment type="similarity">
    <text evidence="1 4">Belongs to the UDP-glucose/GDP-mannose dehydrogenase family.</text>
</comment>
<organism evidence="6 7">
    <name type="scientific">Arcobacter suis CECT 7833</name>
    <dbReference type="NCBI Taxonomy" id="663365"/>
    <lineage>
        <taxon>Bacteria</taxon>
        <taxon>Pseudomonadati</taxon>
        <taxon>Campylobacterota</taxon>
        <taxon>Epsilonproteobacteria</taxon>
        <taxon>Campylobacterales</taxon>
        <taxon>Arcobacteraceae</taxon>
        <taxon>Arcobacter</taxon>
    </lineage>
</organism>
<dbReference type="KEGG" id="asui:ASUIS_2082"/>
<dbReference type="EMBL" id="CP032100">
    <property type="protein sequence ID" value="AXX90528.1"/>
    <property type="molecule type" value="Genomic_DNA"/>
</dbReference>
<evidence type="ECO:0000259" key="5">
    <source>
        <dbReference type="SMART" id="SM00984"/>
    </source>
</evidence>
<dbReference type="NCBIfam" id="TIGR03026">
    <property type="entry name" value="NDP-sugDHase"/>
    <property type="match status" value="1"/>
</dbReference>
<dbReference type="PIRSF" id="PIRSF500136">
    <property type="entry name" value="UDP_ManNAc_DH"/>
    <property type="match status" value="1"/>
</dbReference>
<reference evidence="6 7" key="1">
    <citation type="submission" date="2018-08" db="EMBL/GenBank/DDBJ databases">
        <title>Complete genome of the Arcobacter suis type strain LMG 26152.</title>
        <authorList>
            <person name="Miller W.G."/>
            <person name="Yee E."/>
            <person name="Bono J.L."/>
        </authorList>
    </citation>
    <scope>NUCLEOTIDE SEQUENCE [LARGE SCALE GENOMIC DNA]</scope>
    <source>
        <strain evidence="6 7">CECT 7833</strain>
    </source>
</reference>
<evidence type="ECO:0000313" key="7">
    <source>
        <dbReference type="Proteomes" id="UP000263040"/>
    </source>
</evidence>
<evidence type="ECO:0000256" key="1">
    <source>
        <dbReference type="ARBA" id="ARBA00006601"/>
    </source>
</evidence>
<evidence type="ECO:0000256" key="2">
    <source>
        <dbReference type="ARBA" id="ARBA00023002"/>
    </source>
</evidence>
<dbReference type="InterPro" id="IPR001732">
    <property type="entry name" value="UDP-Glc/GDP-Man_DH_N"/>
</dbReference>
<feature type="domain" description="UDP-glucose/GDP-mannose dehydrogenase C-terminal" evidence="5">
    <location>
        <begin position="316"/>
        <end position="417"/>
    </location>
</feature>
<dbReference type="GO" id="GO:0000271">
    <property type="term" value="P:polysaccharide biosynthetic process"/>
    <property type="evidence" value="ECO:0007669"/>
    <property type="project" value="InterPro"/>
</dbReference>
<dbReference type="InterPro" id="IPR014027">
    <property type="entry name" value="UDP-Glc/GDP-Man_DH_C"/>
</dbReference>
<keyword evidence="7" id="KW-1185">Reference proteome</keyword>
<keyword evidence="2" id="KW-0560">Oxidoreductase</keyword>
<name>A0AAD0STB9_9BACT</name>
<dbReference type="GO" id="GO:0051287">
    <property type="term" value="F:NAD binding"/>
    <property type="evidence" value="ECO:0007669"/>
    <property type="project" value="InterPro"/>
</dbReference>